<keyword evidence="4 9" id="KW-0812">Transmembrane</keyword>
<dbReference type="OrthoDB" id="9810259at2"/>
<dbReference type="PRINTS" id="PR00781">
    <property type="entry name" value="LIPOSIGPTASE"/>
</dbReference>
<evidence type="ECO:0000256" key="3">
    <source>
        <dbReference type="ARBA" id="ARBA00022670"/>
    </source>
</evidence>
<evidence type="ECO:0000313" key="12">
    <source>
        <dbReference type="Proteomes" id="UP000215086"/>
    </source>
</evidence>
<dbReference type="UniPathway" id="UPA00665"/>
<dbReference type="HAMAP" id="MF_00161">
    <property type="entry name" value="LspA"/>
    <property type="match status" value="1"/>
</dbReference>
<dbReference type="EC" id="3.4.23.36" evidence="9"/>
<keyword evidence="12" id="KW-1185">Reference proteome</keyword>
<feature type="active site" evidence="9">
    <location>
        <position position="147"/>
    </location>
</feature>
<comment type="subcellular location">
    <subcellularLocation>
        <location evidence="9">Cell membrane</location>
        <topology evidence="9">Multi-pass membrane protein</topology>
    </subcellularLocation>
</comment>
<evidence type="ECO:0000256" key="2">
    <source>
        <dbReference type="ARBA" id="ARBA00022475"/>
    </source>
</evidence>
<evidence type="ECO:0000256" key="6">
    <source>
        <dbReference type="ARBA" id="ARBA00022801"/>
    </source>
</evidence>
<dbReference type="EMBL" id="CP018477">
    <property type="protein sequence ID" value="ASV75941.1"/>
    <property type="molecule type" value="Genomic_DNA"/>
</dbReference>
<evidence type="ECO:0000313" key="11">
    <source>
        <dbReference type="EMBL" id="ASV75941.1"/>
    </source>
</evidence>
<dbReference type="InterPro" id="IPR001872">
    <property type="entry name" value="Peptidase_A8"/>
</dbReference>
<dbReference type="Pfam" id="PF01252">
    <property type="entry name" value="Peptidase_A8"/>
    <property type="match status" value="1"/>
</dbReference>
<keyword evidence="8 9" id="KW-0472">Membrane</keyword>
<proteinExistence type="inferred from homology"/>
<sequence length="198" mass="21605">MNETLTKRQLVYRGLVFVSLVIVGLAVDLATKEWIFRQLGMPGERPVWWIIPGVFGFQTSLNEGALFGMGQGLAPWFAGLSVIFALGILAWLFVGGAARSWWLLISLAAVTAGIFGNLYDRLGLHGLKWHEGNPLHPPGEPVYAVRDWILVMIGSWPWPNFNVADSLLVCGVIALVVHTLFFSGDAASEGAVRHAPPT</sequence>
<keyword evidence="6 9" id="KW-0378">Hydrolase</keyword>
<evidence type="ECO:0000256" key="5">
    <source>
        <dbReference type="ARBA" id="ARBA00022750"/>
    </source>
</evidence>
<organism evidence="11 12">
    <name type="scientific">Thermogutta terrifontis</name>
    <dbReference type="NCBI Taxonomy" id="1331910"/>
    <lineage>
        <taxon>Bacteria</taxon>
        <taxon>Pseudomonadati</taxon>
        <taxon>Planctomycetota</taxon>
        <taxon>Planctomycetia</taxon>
        <taxon>Pirellulales</taxon>
        <taxon>Thermoguttaceae</taxon>
        <taxon>Thermogutta</taxon>
    </lineage>
</organism>
<dbReference type="AlphaFoldDB" id="A0A286RIZ5"/>
<gene>
    <name evidence="9" type="primary">lspA</name>
    <name evidence="11" type="ORF">THTE_3339</name>
</gene>
<comment type="similarity">
    <text evidence="1 9 10">Belongs to the peptidase A8 family.</text>
</comment>
<feature type="transmembrane region" description="Helical" evidence="9">
    <location>
        <begin position="101"/>
        <end position="119"/>
    </location>
</feature>
<evidence type="ECO:0000256" key="4">
    <source>
        <dbReference type="ARBA" id="ARBA00022692"/>
    </source>
</evidence>
<evidence type="ECO:0000256" key="7">
    <source>
        <dbReference type="ARBA" id="ARBA00022989"/>
    </source>
</evidence>
<keyword evidence="5 9" id="KW-0064">Aspartyl protease</keyword>
<keyword evidence="3 9" id="KW-0645">Protease</keyword>
<dbReference type="GO" id="GO:0006508">
    <property type="term" value="P:proteolysis"/>
    <property type="evidence" value="ECO:0007669"/>
    <property type="project" value="UniProtKB-KW"/>
</dbReference>
<evidence type="ECO:0000256" key="8">
    <source>
        <dbReference type="ARBA" id="ARBA00023136"/>
    </source>
</evidence>
<dbReference type="GO" id="GO:0005886">
    <property type="term" value="C:plasma membrane"/>
    <property type="evidence" value="ECO:0007669"/>
    <property type="project" value="UniProtKB-SubCell"/>
</dbReference>
<dbReference type="RefSeq" id="WP_157732083.1">
    <property type="nucleotide sequence ID" value="NZ_CP018477.1"/>
</dbReference>
<comment type="pathway">
    <text evidence="9">Protein modification; lipoprotein biosynthesis (signal peptide cleavage).</text>
</comment>
<reference evidence="11 12" key="1">
    <citation type="journal article" name="Front. Microbiol.">
        <title>Sugar Metabolism of the First Thermophilic Planctomycete Thermogutta terrifontis: Comparative Genomic and Transcriptomic Approaches.</title>
        <authorList>
            <person name="Elcheninov A.G."/>
            <person name="Menzel P."/>
            <person name="Gudbergsdottir S.R."/>
            <person name="Slesarev A.I."/>
            <person name="Kadnikov V.V."/>
            <person name="Krogh A."/>
            <person name="Bonch-Osmolovskaya E.A."/>
            <person name="Peng X."/>
            <person name="Kublanov I.V."/>
        </authorList>
    </citation>
    <scope>NUCLEOTIDE SEQUENCE [LARGE SCALE GENOMIC DNA]</scope>
    <source>
        <strain evidence="11 12">R1</strain>
    </source>
</reference>
<evidence type="ECO:0000256" key="1">
    <source>
        <dbReference type="ARBA" id="ARBA00006139"/>
    </source>
</evidence>
<evidence type="ECO:0000256" key="9">
    <source>
        <dbReference type="HAMAP-Rule" id="MF_00161"/>
    </source>
</evidence>
<keyword evidence="7 9" id="KW-1133">Transmembrane helix</keyword>
<dbReference type="PANTHER" id="PTHR33695:SF1">
    <property type="entry name" value="LIPOPROTEIN SIGNAL PEPTIDASE"/>
    <property type="match status" value="1"/>
</dbReference>
<dbReference type="KEGG" id="ttf:THTE_3339"/>
<feature type="active site" evidence="9">
    <location>
        <position position="165"/>
    </location>
</feature>
<keyword evidence="11" id="KW-0449">Lipoprotein</keyword>
<comment type="catalytic activity">
    <reaction evidence="9">
        <text>Release of signal peptides from bacterial membrane prolipoproteins. Hydrolyzes -Xaa-Yaa-Zaa-|-(S,diacylglyceryl)Cys-, in which Xaa is hydrophobic (preferably Leu), and Yaa (Ala or Ser) and Zaa (Gly or Ala) have small, neutral side chains.</text>
        <dbReference type="EC" id="3.4.23.36"/>
    </reaction>
</comment>
<feature type="transmembrane region" description="Helical" evidence="9">
    <location>
        <begin position="73"/>
        <end position="94"/>
    </location>
</feature>
<dbReference type="Proteomes" id="UP000215086">
    <property type="component" value="Chromosome"/>
</dbReference>
<accession>A0A286RIZ5</accession>
<keyword evidence="2 9" id="KW-1003">Cell membrane</keyword>
<name>A0A286RIZ5_9BACT</name>
<dbReference type="GO" id="GO:0004190">
    <property type="term" value="F:aspartic-type endopeptidase activity"/>
    <property type="evidence" value="ECO:0007669"/>
    <property type="project" value="UniProtKB-UniRule"/>
</dbReference>
<feature type="transmembrane region" description="Helical" evidence="9">
    <location>
        <begin position="12"/>
        <end position="35"/>
    </location>
</feature>
<feature type="transmembrane region" description="Helical" evidence="9">
    <location>
        <begin position="166"/>
        <end position="184"/>
    </location>
</feature>
<protein>
    <recommendedName>
        <fullName evidence="9">Lipoprotein signal peptidase</fullName>
        <ecNumber evidence="9">3.4.23.36</ecNumber>
    </recommendedName>
    <alternativeName>
        <fullName evidence="9">Prolipoprotein signal peptidase</fullName>
    </alternativeName>
    <alternativeName>
        <fullName evidence="9">Signal peptidase II</fullName>
        <shortName evidence="9">SPase II</shortName>
    </alternativeName>
</protein>
<comment type="function">
    <text evidence="9">This protein specifically catalyzes the removal of signal peptides from prolipoproteins.</text>
</comment>
<dbReference type="PANTHER" id="PTHR33695">
    <property type="entry name" value="LIPOPROTEIN SIGNAL PEPTIDASE"/>
    <property type="match status" value="1"/>
</dbReference>
<evidence type="ECO:0000256" key="10">
    <source>
        <dbReference type="RuleBase" id="RU004181"/>
    </source>
</evidence>